<accession>A0A1W6K243</accession>
<protein>
    <submittedName>
        <fullName evidence="1">Cell division protein</fullName>
    </submittedName>
</protein>
<dbReference type="RefSeq" id="WP_148692303.1">
    <property type="nucleotide sequence ID" value="NZ_CP020477.1"/>
</dbReference>
<evidence type="ECO:0000313" key="1">
    <source>
        <dbReference type="EMBL" id="ARM76514.1"/>
    </source>
</evidence>
<organism evidence="1 2">
    <name type="scientific">Acidianus manzaensis</name>
    <dbReference type="NCBI Taxonomy" id="282676"/>
    <lineage>
        <taxon>Archaea</taxon>
        <taxon>Thermoproteota</taxon>
        <taxon>Thermoprotei</taxon>
        <taxon>Sulfolobales</taxon>
        <taxon>Sulfolobaceae</taxon>
        <taxon>Acidianus</taxon>
    </lineage>
</organism>
<proteinExistence type="predicted"/>
<dbReference type="GO" id="GO:0051301">
    <property type="term" value="P:cell division"/>
    <property type="evidence" value="ECO:0007669"/>
    <property type="project" value="UniProtKB-KW"/>
</dbReference>
<dbReference type="GO" id="GO:0007034">
    <property type="term" value="P:vacuolar transport"/>
    <property type="evidence" value="ECO:0007669"/>
    <property type="project" value="InterPro"/>
</dbReference>
<dbReference type="InterPro" id="IPR005024">
    <property type="entry name" value="Snf7_fam"/>
</dbReference>
<dbReference type="Pfam" id="PF03357">
    <property type="entry name" value="Snf7"/>
    <property type="match status" value="1"/>
</dbReference>
<dbReference type="EMBL" id="CP020477">
    <property type="protein sequence ID" value="ARM76514.1"/>
    <property type="molecule type" value="Genomic_DNA"/>
</dbReference>
<dbReference type="AlphaFoldDB" id="A0A1W6K243"/>
<name>A0A1W6K243_9CREN</name>
<dbReference type="InterPro" id="IPR053654">
    <property type="entry name" value="Cell_Div_Complex_Comp"/>
</dbReference>
<reference evidence="1 2" key="1">
    <citation type="submission" date="2017-03" db="EMBL/GenBank/DDBJ databases">
        <title>Sulfur activation and transportation mechanism of thermophilic Archaea Acidianus manzaensis YN-25.</title>
        <authorList>
            <person name="Ma Y."/>
            <person name="Yang Y."/>
            <person name="Xia J."/>
        </authorList>
    </citation>
    <scope>NUCLEOTIDE SEQUENCE [LARGE SCALE GENOMIC DNA]</scope>
    <source>
        <strain evidence="1 2">YN-25</strain>
    </source>
</reference>
<sequence length="261" mass="29297">MFGKLPFFSHFNSDKKRKNQQANITEISIKLKDQQTKLDESLHRLKERDKDLFSRVVRAQIEGDSARATIYAQEISDIRKMMKIIYTAYLAIEKVRLKLDTVKELEGVSLVLFPVAKILGEMKEQIKGIAPDVALAFDSIASSVNSIAIETGAINDKSIVPAVIDEQAKKILDEAQKTAEVKIKEMLPDLPHPPNTVNTTQINVNNSPRKTLSERELLDYINSTGGFLDVEHITKIYGIDKSEVFSLLREMANKGLISLEA</sequence>
<dbReference type="STRING" id="282676.B6F84_11120"/>
<evidence type="ECO:0000313" key="2">
    <source>
        <dbReference type="Proteomes" id="UP000193404"/>
    </source>
</evidence>
<keyword evidence="1" id="KW-0132">Cell division</keyword>
<keyword evidence="1" id="KW-0131">Cell cycle</keyword>
<dbReference type="KEGG" id="aman:B6F84_11120"/>
<gene>
    <name evidence="1" type="ORF">B6F84_11120</name>
</gene>
<dbReference type="Gene3D" id="1.10.10.10">
    <property type="entry name" value="Winged helix-like DNA-binding domain superfamily/Winged helix DNA-binding domain"/>
    <property type="match status" value="1"/>
</dbReference>
<dbReference type="Gene3D" id="6.10.140.1230">
    <property type="match status" value="1"/>
</dbReference>
<dbReference type="GeneID" id="41591482"/>
<dbReference type="NCBIfam" id="NF041008">
    <property type="entry name" value="cell_div_CdvB"/>
    <property type="match status" value="1"/>
</dbReference>
<keyword evidence="2" id="KW-1185">Reference proteome</keyword>
<dbReference type="InterPro" id="IPR036388">
    <property type="entry name" value="WH-like_DNA-bd_sf"/>
</dbReference>
<dbReference type="OrthoDB" id="36371at2157"/>
<dbReference type="Proteomes" id="UP000193404">
    <property type="component" value="Chromosome"/>
</dbReference>